<comment type="caution">
    <text evidence="1">The sequence shown here is derived from an EMBL/GenBank/DDBJ whole genome shotgun (WGS) entry which is preliminary data.</text>
</comment>
<name>A0A443PE28_9MAGN</name>
<reference evidence="1 2" key="1">
    <citation type="journal article" date="2019" name="Nat. Plants">
        <title>Stout camphor tree genome fills gaps in understanding of flowering plant genome evolution.</title>
        <authorList>
            <person name="Chaw S.M."/>
            <person name="Liu Y.C."/>
            <person name="Wu Y.W."/>
            <person name="Wang H.Y."/>
            <person name="Lin C.I."/>
            <person name="Wu C.S."/>
            <person name="Ke H.M."/>
            <person name="Chang L.Y."/>
            <person name="Hsu C.Y."/>
            <person name="Yang H.T."/>
            <person name="Sudianto E."/>
            <person name="Hsu M.H."/>
            <person name="Wu K.P."/>
            <person name="Wang L.N."/>
            <person name="Leebens-Mack J.H."/>
            <person name="Tsai I.J."/>
        </authorList>
    </citation>
    <scope>NUCLEOTIDE SEQUENCE [LARGE SCALE GENOMIC DNA]</scope>
    <source>
        <strain evidence="2">cv. Chaw 1501</strain>
        <tissue evidence="1">Young leaves</tissue>
    </source>
</reference>
<sequence>MFSDFAYGSYTDPASIGLIIGFHVLYDDILQILQWLFKMLFPEQIIEITTASKRMLTIEEGEEASWDDELKFEKGGVARKDSIAILLTRANSRTCFYSALNFKKNLRSIYERKDRLRSSMKEDHMVHKDEPAQLGGEVLHICDETSSDSSGADYNSDTSINKKRRAISRMKELLRWNSTAKSEKGGNKRWKVLYFRNRGTTKATSDDTRTESSKISFSYDVGSCSTASSSFSPLSLASSSASHLTLSKRHLECITREICDSPRTEESMRTGNWITNDSEFVVLEL</sequence>
<evidence type="ECO:0000313" key="1">
    <source>
        <dbReference type="EMBL" id="RWR89004.1"/>
    </source>
</evidence>
<keyword evidence="2" id="KW-1185">Reference proteome</keyword>
<protein>
    <submittedName>
        <fullName evidence="1">Uncharacterized protein</fullName>
    </submittedName>
</protein>
<dbReference type="PANTHER" id="PTHR36038:SF3">
    <property type="entry name" value="OVATE FAMILY PROTEIN"/>
    <property type="match status" value="1"/>
</dbReference>
<accession>A0A443PE28</accession>
<dbReference type="Proteomes" id="UP000283530">
    <property type="component" value="Unassembled WGS sequence"/>
</dbReference>
<dbReference type="OrthoDB" id="1889663at2759"/>
<dbReference type="PANTHER" id="PTHR36038">
    <property type="entry name" value="OS06G0102750 PROTEIN"/>
    <property type="match status" value="1"/>
</dbReference>
<evidence type="ECO:0000313" key="2">
    <source>
        <dbReference type="Proteomes" id="UP000283530"/>
    </source>
</evidence>
<dbReference type="AlphaFoldDB" id="A0A443PE28"/>
<gene>
    <name evidence="1" type="ORF">CKAN_01804800</name>
</gene>
<organism evidence="1 2">
    <name type="scientific">Cinnamomum micranthum f. kanehirae</name>
    <dbReference type="NCBI Taxonomy" id="337451"/>
    <lineage>
        <taxon>Eukaryota</taxon>
        <taxon>Viridiplantae</taxon>
        <taxon>Streptophyta</taxon>
        <taxon>Embryophyta</taxon>
        <taxon>Tracheophyta</taxon>
        <taxon>Spermatophyta</taxon>
        <taxon>Magnoliopsida</taxon>
        <taxon>Magnoliidae</taxon>
        <taxon>Laurales</taxon>
        <taxon>Lauraceae</taxon>
        <taxon>Cinnamomum</taxon>
    </lineage>
</organism>
<proteinExistence type="predicted"/>
<dbReference type="EMBL" id="QPKB01000007">
    <property type="protein sequence ID" value="RWR89004.1"/>
    <property type="molecule type" value="Genomic_DNA"/>
</dbReference>